<feature type="region of interest" description="Disordered" evidence="6">
    <location>
        <begin position="67"/>
        <end position="90"/>
    </location>
</feature>
<dbReference type="GO" id="GO:0016020">
    <property type="term" value="C:membrane"/>
    <property type="evidence" value="ECO:0007669"/>
    <property type="project" value="UniProtKB-SubCell"/>
</dbReference>
<evidence type="ECO:0000256" key="3">
    <source>
        <dbReference type="ARBA" id="ARBA00022723"/>
    </source>
</evidence>
<sequence>MTLKNTAPGEGNSDGVFVPPAFQSTQYSQQGDIIFTPEPTAPSDPPVYVPGTATVAEVPVANVVSVEPIDKPQVTPNDQPPPPQTTTTTSVNHVTHVHNINLGRKSQRVNCPHCNQNVVTRTKWRIGSDTLIWVICLLFFFWPLAWLPLLFTDCQTVEHYCTNPDCNERIGEKSSC</sequence>
<keyword evidence="5 7" id="KW-0472">Membrane</keyword>
<dbReference type="InterPro" id="IPR006629">
    <property type="entry name" value="LITAF"/>
</dbReference>
<evidence type="ECO:0000256" key="1">
    <source>
        <dbReference type="ARBA" id="ARBA00004170"/>
    </source>
</evidence>
<keyword evidence="4" id="KW-0862">Zinc</keyword>
<dbReference type="PROSITE" id="PS51837">
    <property type="entry name" value="LITAF"/>
    <property type="match status" value="1"/>
</dbReference>
<evidence type="ECO:0000256" key="7">
    <source>
        <dbReference type="SAM" id="Phobius"/>
    </source>
</evidence>
<feature type="region of interest" description="Disordered" evidence="6">
    <location>
        <begin position="1"/>
        <end position="20"/>
    </location>
</feature>
<gene>
    <name evidence="9" type="ORF">DBRI1063_LOCUS9719</name>
</gene>
<dbReference type="Pfam" id="PF10601">
    <property type="entry name" value="zf-LITAF-like"/>
    <property type="match status" value="1"/>
</dbReference>
<feature type="compositionally biased region" description="Low complexity" evidence="6">
    <location>
        <begin position="67"/>
        <end position="77"/>
    </location>
</feature>
<dbReference type="PANTHER" id="PTHR23292:SF6">
    <property type="entry name" value="FI16602P1-RELATED"/>
    <property type="match status" value="1"/>
</dbReference>
<keyword evidence="3" id="KW-0479">Metal-binding</keyword>
<dbReference type="InterPro" id="IPR037519">
    <property type="entry name" value="LITAF_fam"/>
</dbReference>
<dbReference type="PANTHER" id="PTHR23292">
    <property type="entry name" value="LIPOPOLYSACCHARIDE-INDUCED TUMOR NECROSIS FACTOR-ALPHA FACTOR"/>
    <property type="match status" value="1"/>
</dbReference>
<comment type="similarity">
    <text evidence="2">Belongs to the CDIP1/LITAF family.</text>
</comment>
<dbReference type="GO" id="GO:0008270">
    <property type="term" value="F:zinc ion binding"/>
    <property type="evidence" value="ECO:0007669"/>
    <property type="project" value="TreeGrafter"/>
</dbReference>
<accession>A0A6U4A2A5</accession>
<dbReference type="EMBL" id="HBGN01015169">
    <property type="protein sequence ID" value="CAD9327490.1"/>
    <property type="molecule type" value="Transcribed_RNA"/>
</dbReference>
<proteinExistence type="inferred from homology"/>
<comment type="subcellular location">
    <subcellularLocation>
        <location evidence="1">Membrane</location>
        <topology evidence="1">Peripheral membrane protein</topology>
    </subcellularLocation>
</comment>
<keyword evidence="7" id="KW-1133">Transmembrane helix</keyword>
<feature type="domain" description="LITAF" evidence="8">
    <location>
        <begin position="91"/>
        <end position="175"/>
    </location>
</feature>
<evidence type="ECO:0000313" key="9">
    <source>
        <dbReference type="EMBL" id="CAD9327490.1"/>
    </source>
</evidence>
<evidence type="ECO:0000259" key="8">
    <source>
        <dbReference type="PROSITE" id="PS51837"/>
    </source>
</evidence>
<feature type="transmembrane region" description="Helical" evidence="7">
    <location>
        <begin position="131"/>
        <end position="151"/>
    </location>
</feature>
<evidence type="ECO:0000256" key="4">
    <source>
        <dbReference type="ARBA" id="ARBA00022833"/>
    </source>
</evidence>
<name>A0A6U4A2A5_9STRA</name>
<protein>
    <recommendedName>
        <fullName evidence="8">LITAF domain-containing protein</fullName>
    </recommendedName>
</protein>
<dbReference type="SMART" id="SM00714">
    <property type="entry name" value="LITAF"/>
    <property type="match status" value="1"/>
</dbReference>
<reference evidence="9" key="1">
    <citation type="submission" date="2021-01" db="EMBL/GenBank/DDBJ databases">
        <authorList>
            <person name="Corre E."/>
            <person name="Pelletier E."/>
            <person name="Niang G."/>
            <person name="Scheremetjew M."/>
            <person name="Finn R."/>
            <person name="Kale V."/>
            <person name="Holt S."/>
            <person name="Cochrane G."/>
            <person name="Meng A."/>
            <person name="Brown T."/>
            <person name="Cohen L."/>
        </authorList>
    </citation>
    <scope>NUCLEOTIDE SEQUENCE</scope>
    <source>
        <strain evidence="9">Pop2</strain>
    </source>
</reference>
<evidence type="ECO:0000256" key="6">
    <source>
        <dbReference type="SAM" id="MobiDB-lite"/>
    </source>
</evidence>
<evidence type="ECO:0000256" key="5">
    <source>
        <dbReference type="ARBA" id="ARBA00023136"/>
    </source>
</evidence>
<evidence type="ECO:0000256" key="2">
    <source>
        <dbReference type="ARBA" id="ARBA00005975"/>
    </source>
</evidence>
<dbReference type="AlphaFoldDB" id="A0A6U4A2A5"/>
<keyword evidence="7" id="KW-0812">Transmembrane</keyword>
<organism evidence="9">
    <name type="scientific">Ditylum brightwellii</name>
    <dbReference type="NCBI Taxonomy" id="49249"/>
    <lineage>
        <taxon>Eukaryota</taxon>
        <taxon>Sar</taxon>
        <taxon>Stramenopiles</taxon>
        <taxon>Ochrophyta</taxon>
        <taxon>Bacillariophyta</taxon>
        <taxon>Mediophyceae</taxon>
        <taxon>Lithodesmiophycidae</taxon>
        <taxon>Lithodesmiales</taxon>
        <taxon>Lithodesmiaceae</taxon>
        <taxon>Ditylum</taxon>
    </lineage>
</organism>